<dbReference type="InterPro" id="IPR006336">
    <property type="entry name" value="GCS2"/>
</dbReference>
<keyword evidence="4" id="KW-0067">ATP-binding</keyword>
<dbReference type="InterPro" id="IPR035434">
    <property type="entry name" value="GCL_bact_plant"/>
</dbReference>
<dbReference type="InterPro" id="IPR014746">
    <property type="entry name" value="Gln_synth/guanido_kin_cat_dom"/>
</dbReference>
<dbReference type="GO" id="GO:0006750">
    <property type="term" value="P:glutathione biosynthetic process"/>
    <property type="evidence" value="ECO:0007669"/>
    <property type="project" value="InterPro"/>
</dbReference>
<dbReference type="AlphaFoldDB" id="A0A1K0FA25"/>
<dbReference type="GO" id="GO:0004357">
    <property type="term" value="F:glutamate-cysteine ligase activity"/>
    <property type="evidence" value="ECO:0007669"/>
    <property type="project" value="UniProtKB-EC"/>
</dbReference>
<dbReference type="PANTHER" id="PTHR34378:SF1">
    <property type="entry name" value="GLUTAMATE--CYSTEINE LIGASE, CHLOROPLASTIC"/>
    <property type="match status" value="1"/>
</dbReference>
<reference evidence="6 7" key="1">
    <citation type="submission" date="2016-09" db="EMBL/GenBank/DDBJ databases">
        <title>Couchioplanes caeruleus draft genome sequence.</title>
        <authorList>
            <person name="Sheehan J."/>
            <person name="Caffrey P."/>
        </authorList>
    </citation>
    <scope>NUCLEOTIDE SEQUENCE [LARGE SCALE GENOMIC DNA]</scope>
    <source>
        <strain evidence="6 7">DSM 43634</strain>
    </source>
</reference>
<proteinExistence type="predicted"/>
<name>A0A1K0FA25_9ACTN</name>
<keyword evidence="2" id="KW-0436">Ligase</keyword>
<evidence type="ECO:0000256" key="2">
    <source>
        <dbReference type="ARBA" id="ARBA00022598"/>
    </source>
</evidence>
<dbReference type="Gene3D" id="3.30.590.20">
    <property type="match status" value="1"/>
</dbReference>
<comment type="catalytic activity">
    <reaction evidence="5">
        <text>L-cysteine + L-glutamate + ATP = gamma-L-glutamyl-L-cysteine + ADP + phosphate + H(+)</text>
        <dbReference type="Rhea" id="RHEA:13285"/>
        <dbReference type="ChEBI" id="CHEBI:15378"/>
        <dbReference type="ChEBI" id="CHEBI:29985"/>
        <dbReference type="ChEBI" id="CHEBI:30616"/>
        <dbReference type="ChEBI" id="CHEBI:35235"/>
        <dbReference type="ChEBI" id="CHEBI:43474"/>
        <dbReference type="ChEBI" id="CHEBI:58173"/>
        <dbReference type="ChEBI" id="CHEBI:456216"/>
        <dbReference type="EC" id="6.3.2.2"/>
    </reaction>
</comment>
<organism evidence="6 7">
    <name type="scientific">Couchioplanes caeruleus subsp. caeruleus</name>
    <dbReference type="NCBI Taxonomy" id="56427"/>
    <lineage>
        <taxon>Bacteria</taxon>
        <taxon>Bacillati</taxon>
        <taxon>Actinomycetota</taxon>
        <taxon>Actinomycetes</taxon>
        <taxon>Micromonosporales</taxon>
        <taxon>Micromonosporaceae</taxon>
        <taxon>Couchioplanes</taxon>
    </lineage>
</organism>
<comment type="caution">
    <text evidence="6">The sequence shown here is derived from an EMBL/GenBank/DDBJ whole genome shotgun (WGS) entry which is preliminary data.</text>
</comment>
<evidence type="ECO:0000256" key="5">
    <source>
        <dbReference type="ARBA" id="ARBA00048819"/>
    </source>
</evidence>
<evidence type="ECO:0000256" key="4">
    <source>
        <dbReference type="ARBA" id="ARBA00022840"/>
    </source>
</evidence>
<dbReference type="Proteomes" id="UP000182486">
    <property type="component" value="Unassembled WGS sequence"/>
</dbReference>
<gene>
    <name evidence="6" type="ORF">BG844_36735</name>
</gene>
<accession>A0A1K0FA25</accession>
<evidence type="ECO:0000313" key="7">
    <source>
        <dbReference type="Proteomes" id="UP000182486"/>
    </source>
</evidence>
<keyword evidence="3" id="KW-0547">Nucleotide-binding</keyword>
<dbReference type="EC" id="6.3.2.2" evidence="1"/>
<dbReference type="SUPFAM" id="SSF55931">
    <property type="entry name" value="Glutamine synthetase/guanido kinase"/>
    <property type="match status" value="1"/>
</dbReference>
<dbReference type="Pfam" id="PF04107">
    <property type="entry name" value="GCS2"/>
    <property type="match status" value="1"/>
</dbReference>
<evidence type="ECO:0000313" key="6">
    <source>
        <dbReference type="EMBL" id="OJF09592.1"/>
    </source>
</evidence>
<evidence type="ECO:0000256" key="1">
    <source>
        <dbReference type="ARBA" id="ARBA00012220"/>
    </source>
</evidence>
<sequence length="368" mass="39105">MGAIGFRTMMPLTERAAEILLAGSAFAPARPGFVGAAVDLLLSQPGLPGSLTGSLVEERPRLRHGYLTARSPRVAVVSGPPSPGIDAALARLTDDLALPLPLFGGHGLAILEEASDTVDPAAPGASAAWATAGVRVALEAGLDEDGLLGLRRRWALAHALAPVLAAAFANSPLRHGRPTGWRSNRQALRRLPPCTADPRADWAARVLDAPVARTSRTFREWTRSASGHRPGLAGLGRHLRTFRPPIAARRHLEIDVADRQPGAGWRIPIAVTAALMDDPTAAARGLTAVEPLRTTPGLWERASRDALTDPLLGVAARSCFVAAYEGLARLGAERELRDAVATFIERYVMRGRCPADDILDRATAPHHR</sequence>
<evidence type="ECO:0000256" key="3">
    <source>
        <dbReference type="ARBA" id="ARBA00022741"/>
    </source>
</evidence>
<dbReference type="GO" id="GO:0005524">
    <property type="term" value="F:ATP binding"/>
    <property type="evidence" value="ECO:0007669"/>
    <property type="project" value="UniProtKB-KW"/>
</dbReference>
<keyword evidence="7" id="KW-1185">Reference proteome</keyword>
<dbReference type="EMBL" id="MEIA01000557">
    <property type="protein sequence ID" value="OJF09592.1"/>
    <property type="molecule type" value="Genomic_DNA"/>
</dbReference>
<protein>
    <recommendedName>
        <fullName evidence="1">glutamate--cysteine ligase</fullName>
        <ecNumber evidence="1">6.3.2.2</ecNumber>
    </recommendedName>
</protein>
<dbReference type="PANTHER" id="PTHR34378">
    <property type="entry name" value="GLUTAMATE--CYSTEINE LIGASE, CHLOROPLASTIC"/>
    <property type="match status" value="1"/>
</dbReference>